<dbReference type="GeneID" id="94344209"/>
<dbReference type="EMBL" id="SHOA02000014">
    <property type="protein sequence ID" value="TDH66962.1"/>
    <property type="molecule type" value="Genomic_DNA"/>
</dbReference>
<sequence>MESLSPVACSSPKRQRHIWSTRVHREIEKCRVVDALPSGATLHRAQISESRGICESEFYCFVPFINSSVALSLVPRVDLLVIMPFSEKKLADGHVQYPFQAPKVEIRYGAIYLPVELRERKALVAEEKEPTFTLKLSLLQKWSPSTTLRMLVHEFFHQIQQRDPSPAKSPSIKKALKGESDYNGEQSYNRMRRSDARGAIFSCREVDPRTSTLKNTPMLLQSGYIALLASSDAGMEQKDSDNVYIGELIHLKDIVRITPHGGKSITFFFKDRQLPCRTFLSQHTDEIMTEITRRYQHIAEKYVHLNNKEGFVERAISELQIFIEHPKAQRILVHAHAYEQSNKGIRVGSAENTTLLN</sequence>
<evidence type="ECO:0000313" key="2">
    <source>
        <dbReference type="Proteomes" id="UP000294530"/>
    </source>
</evidence>
<name>A0A976ICM1_BRELC</name>
<dbReference type="Proteomes" id="UP000294530">
    <property type="component" value="Unassembled WGS sequence"/>
</dbReference>
<gene>
    <name evidence="1" type="ORF">CCR75_000430</name>
</gene>
<dbReference type="RefSeq" id="XP_067816461.1">
    <property type="nucleotide sequence ID" value="XM_067958538.1"/>
</dbReference>
<protein>
    <submittedName>
        <fullName evidence="1">Uncharacterized protein</fullName>
    </submittedName>
</protein>
<organism evidence="1 2">
    <name type="scientific">Bremia lactucae</name>
    <name type="common">Lettuce downy mildew</name>
    <dbReference type="NCBI Taxonomy" id="4779"/>
    <lineage>
        <taxon>Eukaryota</taxon>
        <taxon>Sar</taxon>
        <taxon>Stramenopiles</taxon>
        <taxon>Oomycota</taxon>
        <taxon>Peronosporomycetes</taxon>
        <taxon>Peronosporales</taxon>
        <taxon>Peronosporaceae</taxon>
        <taxon>Bremia</taxon>
    </lineage>
</organism>
<comment type="caution">
    <text evidence="1">The sequence shown here is derived from an EMBL/GenBank/DDBJ whole genome shotgun (WGS) entry which is preliminary data.</text>
</comment>
<evidence type="ECO:0000313" key="1">
    <source>
        <dbReference type="EMBL" id="TDH66962.1"/>
    </source>
</evidence>
<dbReference type="AlphaFoldDB" id="A0A976ICM1"/>
<dbReference type="OrthoDB" id="70901at2759"/>
<accession>A0A976ICM1</accession>
<keyword evidence="2" id="KW-1185">Reference proteome</keyword>
<reference evidence="1 2" key="1">
    <citation type="journal article" date="2021" name="Genome Biol.">
        <title>AFLAP: assembly-free linkage analysis pipeline using k-mers from genome sequencing data.</title>
        <authorList>
            <person name="Fletcher K."/>
            <person name="Zhang L."/>
            <person name="Gil J."/>
            <person name="Han R."/>
            <person name="Cavanaugh K."/>
            <person name="Michelmore R."/>
        </authorList>
    </citation>
    <scope>NUCLEOTIDE SEQUENCE [LARGE SCALE GENOMIC DNA]</scope>
    <source>
        <strain evidence="1 2">SF5</strain>
    </source>
</reference>
<proteinExistence type="predicted"/>
<dbReference type="KEGG" id="blac:94344209"/>